<dbReference type="InterPro" id="IPR012988">
    <property type="entry name" value="Ribosomal_uL30_N_euk"/>
</dbReference>
<dbReference type="Pfam" id="PF08079">
    <property type="entry name" value="Ribosomal_L30_N"/>
    <property type="match status" value="1"/>
</dbReference>
<comment type="caution">
    <text evidence="5">The sequence shown here is derived from an EMBL/GenBank/DDBJ whole genome shotgun (WGS) entry which is preliminary data.</text>
</comment>
<evidence type="ECO:0000256" key="3">
    <source>
        <dbReference type="SAM" id="SignalP"/>
    </source>
</evidence>
<dbReference type="PANTHER" id="PTHR10380">
    <property type="entry name" value="CUTICLE PROTEIN"/>
    <property type="match status" value="1"/>
</dbReference>
<keyword evidence="1" id="KW-0193">Cuticle</keyword>
<dbReference type="Proteomes" id="UP001562425">
    <property type="component" value="Unassembled WGS sequence"/>
</dbReference>
<dbReference type="AlphaFoldDB" id="A0ABD1D308"/>
<keyword evidence="3" id="KW-0732">Signal</keyword>
<sequence length="539" mass="57685">MKVFIVVSSLLAVAFAAPQLLTQRVYAAVPAVTTYVAAPAEVSSQFHAQDGLGQYTYGYNGGLSAKTEAKSLDGVTRGAYHYLDAENKLQTVTYTADAVNGFRAEASNMPVAPVETRVAPEPVQDTPEVMQAKAEHMSAVEDAKVRLAAAEKEETAEIVESAEPAPVPAIPAIAPITTYSAVAAPIALAPASGFAYQTSSVALKNEPLAYTTYAAAPVPAAAVEIKTPASFSYSTYSQSAPATAIQYAAAPFVQALPAATTYALNVQAPAYTYSYGAPAFYTTTNQLATPVTIAARALPAPVPAAAETAAEVVEAAALPEPVQDTPEVAQAKAEFLQTFEQVKARNAQRFFIDGVWTTCVLRPLIAPLVHTPNEISALHGGRFGSTRVECWNEWNEVLEAGNRLRSKESLKLPAVPESKLKATKAKLLAHPENLRRQLQAVKLLRVRKNLLRAAKYSKKYARMEHEVVDKARKVKKAGNIYIPGEPKIAFVMRICGIIIKLNKVTKNLLRITAPTSPRATPCLSSSSTDTTESRLRTSS</sequence>
<accession>A0ABD1D308</accession>
<feature type="region of interest" description="Disordered" evidence="2">
    <location>
        <begin position="516"/>
        <end position="539"/>
    </location>
</feature>
<dbReference type="PROSITE" id="PS51155">
    <property type="entry name" value="CHIT_BIND_RR_2"/>
    <property type="match status" value="1"/>
</dbReference>
<keyword evidence="6" id="KW-1185">Reference proteome</keyword>
<organism evidence="5 6">
    <name type="scientific">Culex pipiens pipiens</name>
    <name type="common">Northern house mosquito</name>
    <dbReference type="NCBI Taxonomy" id="38569"/>
    <lineage>
        <taxon>Eukaryota</taxon>
        <taxon>Metazoa</taxon>
        <taxon>Ecdysozoa</taxon>
        <taxon>Arthropoda</taxon>
        <taxon>Hexapoda</taxon>
        <taxon>Insecta</taxon>
        <taxon>Pterygota</taxon>
        <taxon>Neoptera</taxon>
        <taxon>Endopterygota</taxon>
        <taxon>Diptera</taxon>
        <taxon>Nematocera</taxon>
        <taxon>Culicoidea</taxon>
        <taxon>Culicidae</taxon>
        <taxon>Culicinae</taxon>
        <taxon>Culicini</taxon>
        <taxon>Culex</taxon>
        <taxon>Culex</taxon>
    </lineage>
</organism>
<evidence type="ECO:0000313" key="6">
    <source>
        <dbReference type="Proteomes" id="UP001562425"/>
    </source>
</evidence>
<evidence type="ECO:0000256" key="1">
    <source>
        <dbReference type="PROSITE-ProRule" id="PRU00497"/>
    </source>
</evidence>
<dbReference type="EMBL" id="JBEHCU010007815">
    <property type="protein sequence ID" value="KAL1391623.1"/>
    <property type="molecule type" value="Genomic_DNA"/>
</dbReference>
<dbReference type="PANTHER" id="PTHR10380:SF196">
    <property type="entry name" value="CUTICULAR PROTEIN 72EA"/>
    <property type="match status" value="1"/>
</dbReference>
<dbReference type="InterPro" id="IPR000618">
    <property type="entry name" value="Insect_cuticle"/>
</dbReference>
<evidence type="ECO:0000259" key="4">
    <source>
        <dbReference type="Pfam" id="PF08079"/>
    </source>
</evidence>
<evidence type="ECO:0000256" key="2">
    <source>
        <dbReference type="SAM" id="MobiDB-lite"/>
    </source>
</evidence>
<feature type="signal peptide" evidence="3">
    <location>
        <begin position="1"/>
        <end position="16"/>
    </location>
</feature>
<protein>
    <recommendedName>
        <fullName evidence="4">Large ribosomal subunit protein uL30 N-terminal eukaryotes domain-containing protein</fullName>
    </recommendedName>
</protein>
<dbReference type="InterPro" id="IPR050468">
    <property type="entry name" value="Cuticle_Struct_Prot"/>
</dbReference>
<dbReference type="Pfam" id="PF00379">
    <property type="entry name" value="Chitin_bind_4"/>
    <property type="match status" value="1"/>
</dbReference>
<name>A0ABD1D308_CULPP</name>
<feature type="compositionally biased region" description="Polar residues" evidence="2">
    <location>
        <begin position="516"/>
        <end position="530"/>
    </location>
</feature>
<dbReference type="GO" id="GO:0042302">
    <property type="term" value="F:structural constituent of cuticle"/>
    <property type="evidence" value="ECO:0007669"/>
    <property type="project" value="UniProtKB-UniRule"/>
</dbReference>
<reference evidence="5 6" key="1">
    <citation type="submission" date="2024-05" db="EMBL/GenBank/DDBJ databases">
        <title>Culex pipiens pipiens assembly and annotation.</title>
        <authorList>
            <person name="Alout H."/>
            <person name="Durand T."/>
        </authorList>
    </citation>
    <scope>NUCLEOTIDE SEQUENCE [LARGE SCALE GENOMIC DNA]</scope>
    <source>
        <strain evidence="5">HA-2024</strain>
        <tissue evidence="5">Whole body</tissue>
    </source>
</reference>
<feature type="domain" description="Large ribosomal subunit protein uL30 N-terminal eukaryotes" evidence="4">
    <location>
        <begin position="415"/>
        <end position="483"/>
    </location>
</feature>
<gene>
    <name evidence="5" type="ORF">pipiens_001320</name>
</gene>
<proteinExistence type="predicted"/>
<feature type="chain" id="PRO_5044845557" description="Large ribosomal subunit protein uL30 N-terminal eukaryotes domain-containing protein" evidence="3">
    <location>
        <begin position="17"/>
        <end position="539"/>
    </location>
</feature>
<evidence type="ECO:0000313" key="5">
    <source>
        <dbReference type="EMBL" id="KAL1391623.1"/>
    </source>
</evidence>